<accession>A0ABV1BY26</accession>
<evidence type="ECO:0000256" key="2">
    <source>
        <dbReference type="PROSITE-ProRule" id="PRU00339"/>
    </source>
</evidence>
<feature type="repeat" description="TPR" evidence="2">
    <location>
        <begin position="169"/>
        <end position="202"/>
    </location>
</feature>
<proteinExistence type="predicted"/>
<name>A0ABV1BY26_9FIRM</name>
<keyword evidence="5" id="KW-1185">Reference proteome</keyword>
<organism evidence="4 5">
    <name type="scientific">[Lactobacillus] rogosae</name>
    <dbReference type="NCBI Taxonomy" id="706562"/>
    <lineage>
        <taxon>Bacteria</taxon>
        <taxon>Bacillati</taxon>
        <taxon>Bacillota</taxon>
        <taxon>Clostridia</taxon>
        <taxon>Lachnospirales</taxon>
        <taxon>Lachnospiraceae</taxon>
        <taxon>Lachnospira</taxon>
    </lineage>
</organism>
<dbReference type="Gene3D" id="1.10.287.110">
    <property type="entry name" value="DnaJ domain"/>
    <property type="match status" value="1"/>
</dbReference>
<keyword evidence="2" id="KW-0802">TPR repeat</keyword>
<evidence type="ECO:0000256" key="1">
    <source>
        <dbReference type="ARBA" id="ARBA00022705"/>
    </source>
</evidence>
<reference evidence="4 5" key="1">
    <citation type="submission" date="2024-03" db="EMBL/GenBank/DDBJ databases">
        <title>Human intestinal bacterial collection.</title>
        <authorList>
            <person name="Pauvert C."/>
            <person name="Hitch T.C.A."/>
            <person name="Clavel T."/>
        </authorList>
    </citation>
    <scope>NUCLEOTIDE SEQUENCE [LARGE SCALE GENOMIC DNA]</scope>
    <source>
        <strain evidence="4 5">CLA-AA-H255</strain>
    </source>
</reference>
<dbReference type="CDD" id="cd06257">
    <property type="entry name" value="DnaJ"/>
    <property type="match status" value="1"/>
</dbReference>
<gene>
    <name evidence="4" type="ORF">WMO14_12310</name>
</gene>
<protein>
    <submittedName>
        <fullName evidence="4">DnaJ domain-containing protein</fullName>
    </submittedName>
</protein>
<dbReference type="EMBL" id="JBBMER010000011">
    <property type="protein sequence ID" value="MEQ2380638.1"/>
    <property type="molecule type" value="Genomic_DNA"/>
</dbReference>
<dbReference type="PANTHER" id="PTHR24074">
    <property type="entry name" value="CO-CHAPERONE PROTEIN DJLA"/>
    <property type="match status" value="1"/>
</dbReference>
<dbReference type="PROSITE" id="PS50005">
    <property type="entry name" value="TPR"/>
    <property type="match status" value="1"/>
</dbReference>
<dbReference type="Pfam" id="PF00226">
    <property type="entry name" value="DnaJ"/>
    <property type="match status" value="1"/>
</dbReference>
<evidence type="ECO:0000259" key="3">
    <source>
        <dbReference type="PROSITE" id="PS50076"/>
    </source>
</evidence>
<dbReference type="Proteomes" id="UP001442364">
    <property type="component" value="Unassembled WGS sequence"/>
</dbReference>
<dbReference type="PRINTS" id="PR00625">
    <property type="entry name" value="JDOMAIN"/>
</dbReference>
<dbReference type="InterPro" id="IPR001623">
    <property type="entry name" value="DnaJ_domain"/>
</dbReference>
<keyword evidence="1" id="KW-0235">DNA replication</keyword>
<dbReference type="InterPro" id="IPR036869">
    <property type="entry name" value="J_dom_sf"/>
</dbReference>
<comment type="caution">
    <text evidence="4">The sequence shown here is derived from an EMBL/GenBank/DDBJ whole genome shotgun (WGS) entry which is preliminary data.</text>
</comment>
<evidence type="ECO:0000313" key="4">
    <source>
        <dbReference type="EMBL" id="MEQ2380638.1"/>
    </source>
</evidence>
<sequence length="263" mass="29046">MTDPYSVLGVSRDATDEEIKKAYRTLSRKYHPDANINNPNKDKAEEMFKTIQQAYNQIMKEKQGGYTSSAYSQNRGGTGSYGYDGDYQNNRNGQSGNGYDDFGGFWGFGPFGFGGYYGGGSNSGYSGGASNMNGNDDTTVHLRAAANYINNGGYDEALNVLSAIQDKDARWYYYSAMANSGKGNQATAMEHARRAVELDPDNMQYRMFYQRMNSGGEWYSGRQQTYQNPAGGMGSWCMKLIFINLMCNCCLGGGGLCCPGRYY</sequence>
<dbReference type="SMART" id="SM00271">
    <property type="entry name" value="DnaJ"/>
    <property type="match status" value="1"/>
</dbReference>
<evidence type="ECO:0000313" key="5">
    <source>
        <dbReference type="Proteomes" id="UP001442364"/>
    </source>
</evidence>
<dbReference type="Gene3D" id="1.25.40.10">
    <property type="entry name" value="Tetratricopeptide repeat domain"/>
    <property type="match status" value="1"/>
</dbReference>
<dbReference type="InterPro" id="IPR011990">
    <property type="entry name" value="TPR-like_helical_dom_sf"/>
</dbReference>
<feature type="domain" description="J" evidence="3">
    <location>
        <begin position="3"/>
        <end position="75"/>
    </location>
</feature>
<dbReference type="RefSeq" id="WP_022503119.1">
    <property type="nucleotide sequence ID" value="NZ_DAWCMB010000083.1"/>
</dbReference>
<dbReference type="InterPro" id="IPR050817">
    <property type="entry name" value="DjlA_DnaK_co-chaperone"/>
</dbReference>
<dbReference type="PROSITE" id="PS50076">
    <property type="entry name" value="DNAJ_2"/>
    <property type="match status" value="1"/>
</dbReference>
<dbReference type="SUPFAM" id="SSF48452">
    <property type="entry name" value="TPR-like"/>
    <property type="match status" value="1"/>
</dbReference>
<dbReference type="SUPFAM" id="SSF46565">
    <property type="entry name" value="Chaperone J-domain"/>
    <property type="match status" value="1"/>
</dbReference>
<dbReference type="InterPro" id="IPR019734">
    <property type="entry name" value="TPR_rpt"/>
</dbReference>